<evidence type="ECO:0000259" key="1">
    <source>
        <dbReference type="Pfam" id="PF04313"/>
    </source>
</evidence>
<accession>A0A1I4TDT4</accession>
<reference evidence="2 3" key="1">
    <citation type="submission" date="2016-10" db="EMBL/GenBank/DDBJ databases">
        <authorList>
            <person name="de Groot N.N."/>
        </authorList>
    </citation>
    <scope>NUCLEOTIDE SEQUENCE [LARGE SCALE GENOMIC DNA]</scope>
    <source>
        <strain evidence="2 3">NLAE-zl-C202</strain>
    </source>
</reference>
<dbReference type="Proteomes" id="UP000183766">
    <property type="component" value="Unassembled WGS sequence"/>
</dbReference>
<dbReference type="GO" id="GO:0009035">
    <property type="term" value="F:type I site-specific deoxyribonuclease activity"/>
    <property type="evidence" value="ECO:0007669"/>
    <property type="project" value="UniProtKB-EC"/>
</dbReference>
<evidence type="ECO:0000313" key="3">
    <source>
        <dbReference type="Proteomes" id="UP000183766"/>
    </source>
</evidence>
<organism evidence="2 3">
    <name type="scientific">Bacteroides xylanisolvens</name>
    <dbReference type="NCBI Taxonomy" id="371601"/>
    <lineage>
        <taxon>Bacteria</taxon>
        <taxon>Pseudomonadati</taxon>
        <taxon>Bacteroidota</taxon>
        <taxon>Bacteroidia</taxon>
        <taxon>Bacteroidales</taxon>
        <taxon>Bacteroidaceae</taxon>
        <taxon>Bacteroides</taxon>
    </lineage>
</organism>
<feature type="domain" description="Restriction endonuclease type I HsdR N-terminal" evidence="1">
    <location>
        <begin position="43"/>
        <end position="118"/>
    </location>
</feature>
<dbReference type="GO" id="GO:0005524">
    <property type="term" value="F:ATP binding"/>
    <property type="evidence" value="ECO:0007669"/>
    <property type="project" value="UniProtKB-KW"/>
</dbReference>
<protein>
    <submittedName>
        <fullName evidence="2">Type I restriction enzyme, R subunit</fullName>
    </submittedName>
</protein>
<dbReference type="AlphaFoldDB" id="A0A1I4TDT4"/>
<gene>
    <name evidence="2" type="ORF">SAMN05216250_109156</name>
</gene>
<name>A0A1I4TDT4_9BACE</name>
<proteinExistence type="predicted"/>
<dbReference type="InterPro" id="IPR007409">
    <property type="entry name" value="Restrct_endonuc_type1_HsdR_N"/>
</dbReference>
<dbReference type="Pfam" id="PF04313">
    <property type="entry name" value="HSDR_N"/>
    <property type="match status" value="1"/>
</dbReference>
<dbReference type="Gene3D" id="3.90.1570.30">
    <property type="match status" value="1"/>
</dbReference>
<sequence>MKPEEKARIIIDRMLNDAGWEVVDRNHYSPEVSAIAVEEGLLKGNREADYLLFLNGKAVGVLEAKKESVSIYSEIVADQAEKYTRGVPHWCQAWMNPLPLVYLSNGRELLFRDTRAQSETLGDCVKILIFAS</sequence>
<dbReference type="GO" id="GO:0003677">
    <property type="term" value="F:DNA binding"/>
    <property type="evidence" value="ECO:0007669"/>
    <property type="project" value="UniProtKB-KW"/>
</dbReference>
<dbReference type="EMBL" id="FOUM01000009">
    <property type="protein sequence ID" value="SFM74801.1"/>
    <property type="molecule type" value="Genomic_DNA"/>
</dbReference>
<dbReference type="GO" id="GO:0009307">
    <property type="term" value="P:DNA restriction-modification system"/>
    <property type="evidence" value="ECO:0007669"/>
    <property type="project" value="UniProtKB-KW"/>
</dbReference>
<evidence type="ECO:0000313" key="2">
    <source>
        <dbReference type="EMBL" id="SFM74801.1"/>
    </source>
</evidence>